<evidence type="ECO:0000313" key="3">
    <source>
        <dbReference type="Proteomes" id="UP000246894"/>
    </source>
</evidence>
<proteinExistence type="predicted"/>
<evidence type="ECO:0000313" key="2">
    <source>
        <dbReference type="EMBL" id="AWR20997.1"/>
    </source>
</evidence>
<keyword evidence="1" id="KW-0812">Transmembrane</keyword>
<evidence type="ECO:0008006" key="4">
    <source>
        <dbReference type="Google" id="ProtNLM"/>
    </source>
</evidence>
<evidence type="ECO:0000256" key="1">
    <source>
        <dbReference type="SAM" id="Phobius"/>
    </source>
</evidence>
<dbReference type="RefSeq" id="WP_110232889.1">
    <property type="nucleotide sequence ID" value="NZ_CP023994.1"/>
</dbReference>
<name>A0A2Z3RVU0_9MICO</name>
<gene>
    <name evidence="2" type="ORF">AURMO_00380</name>
</gene>
<sequence length="498" mass="50893">MSKTTKVIRAGVTGVTGLVSAGAVALGIAALVTLPLPEFVGTAPSLSIAPVPAIQQRVCPGPLVEVISQGAEDISFYSTGQAQYSEESSEKNFDNFWLESPDNQNDALSAAPKIITVPPGVDAESAPLLAGNQTEVAATEALSGLAAAACTEPANDLWLVGGSTEIGRTTLVTLSNPTDVTATVTLEVFSEKGYIDAVTTEGIIVMPGEQRIVSLAGYAPDAIAPVVRVMSNGGQVLANLQQSVTRTLAPSGVEWVAPGSGLATQQIIPGVFVAGQAEHDRSEVGNVVSDLEPTIRVLIPGEKDSKVNVTLLSSTGKKIEYSANLPAKKVTQLPLAGIKDGTYTVILTSQEPLVAGIRTVQGADTGTTTPAAPVDPAAPVVPAAAETGGDFTWLSSSSFLTDQILVPVPAGPAPTVTFYNPANRTADITLSAQGQKDITLKVKAGEMVTSPLSADTKYNVKGVEGLVGGLTFSGSGIGSAIALNPANVLGSSITVYPR</sequence>
<dbReference type="EMBL" id="CP023994">
    <property type="protein sequence ID" value="AWR20997.1"/>
    <property type="molecule type" value="Genomic_DNA"/>
</dbReference>
<dbReference type="OrthoDB" id="3264966at2"/>
<dbReference type="AlphaFoldDB" id="A0A2Z3RVU0"/>
<dbReference type="KEGG" id="aum:AURMO_00380"/>
<feature type="transmembrane region" description="Helical" evidence="1">
    <location>
        <begin position="12"/>
        <end position="36"/>
    </location>
</feature>
<dbReference type="InterPro" id="IPR043777">
    <property type="entry name" value="DUF5719"/>
</dbReference>
<keyword evidence="3" id="KW-1185">Reference proteome</keyword>
<keyword evidence="1" id="KW-0472">Membrane</keyword>
<reference evidence="2 3" key="1">
    <citation type="submission" date="2017-10" db="EMBL/GenBank/DDBJ databases">
        <title>Genome of an Actinobacterium that displays light-enhanced growth.</title>
        <authorList>
            <person name="Maresca J.A."/>
            <person name="Hempel P."/>
            <person name="Shevchenko O."/>
            <person name="Miller K.J."/>
            <person name="Hahn M.W."/>
        </authorList>
    </citation>
    <scope>NUCLEOTIDE SEQUENCE [LARGE SCALE GENOMIC DNA]</scope>
    <source>
        <strain evidence="2 3">MWH-Mo1</strain>
    </source>
</reference>
<dbReference type="Proteomes" id="UP000246894">
    <property type="component" value="Chromosome"/>
</dbReference>
<organism evidence="2 3">
    <name type="scientific">Aurantimicrobium photophilum</name>
    <dbReference type="NCBI Taxonomy" id="1987356"/>
    <lineage>
        <taxon>Bacteria</taxon>
        <taxon>Bacillati</taxon>
        <taxon>Actinomycetota</taxon>
        <taxon>Actinomycetes</taxon>
        <taxon>Micrococcales</taxon>
        <taxon>Microbacteriaceae</taxon>
        <taxon>Aurantimicrobium</taxon>
    </lineage>
</organism>
<accession>A0A2Z3RVU0</accession>
<dbReference type="Pfam" id="PF18986">
    <property type="entry name" value="DUF5719"/>
    <property type="match status" value="1"/>
</dbReference>
<protein>
    <recommendedName>
        <fullName evidence="4">Secreted protein</fullName>
    </recommendedName>
</protein>
<keyword evidence="1" id="KW-1133">Transmembrane helix</keyword>